<gene>
    <name evidence="3" type="ORF">AOE01nite_33990</name>
</gene>
<dbReference type="Pfam" id="PF01408">
    <property type="entry name" value="GFO_IDH_MocA"/>
    <property type="match status" value="1"/>
</dbReference>
<evidence type="ECO:0000313" key="3">
    <source>
        <dbReference type="EMBL" id="GEN65175.1"/>
    </source>
</evidence>
<dbReference type="GO" id="GO:0000166">
    <property type="term" value="F:nucleotide binding"/>
    <property type="evidence" value="ECO:0007669"/>
    <property type="project" value="InterPro"/>
</dbReference>
<dbReference type="Proteomes" id="UP000321746">
    <property type="component" value="Unassembled WGS sequence"/>
</dbReference>
<reference evidence="3 4" key="1">
    <citation type="submission" date="2019-07" db="EMBL/GenBank/DDBJ databases">
        <title>Whole genome shotgun sequence of Acetobacter oeni NBRC 105207.</title>
        <authorList>
            <person name="Hosoyama A."/>
            <person name="Uohara A."/>
            <person name="Ohji S."/>
            <person name="Ichikawa N."/>
        </authorList>
    </citation>
    <scope>NUCLEOTIDE SEQUENCE [LARGE SCALE GENOMIC DNA]</scope>
    <source>
        <strain evidence="3 4">NBRC 105207</strain>
    </source>
</reference>
<comment type="caution">
    <text evidence="3">The sequence shown here is derived from an EMBL/GenBank/DDBJ whole genome shotgun (WGS) entry which is preliminary data.</text>
</comment>
<feature type="domain" description="Gfo/Idh/MocA-like oxidoreductase N-terminal" evidence="1">
    <location>
        <begin position="1"/>
        <end position="112"/>
    </location>
</feature>
<dbReference type="AlphaFoldDB" id="A0A511XQG4"/>
<dbReference type="EMBL" id="BJYG01000076">
    <property type="protein sequence ID" value="GEN65175.1"/>
    <property type="molecule type" value="Genomic_DNA"/>
</dbReference>
<dbReference type="InterPro" id="IPR036291">
    <property type="entry name" value="NAD(P)-bd_dom_sf"/>
</dbReference>
<accession>A0A511XQG4</accession>
<dbReference type="OrthoDB" id="9815825at2"/>
<dbReference type="InterPro" id="IPR000683">
    <property type="entry name" value="Gfo/Idh/MocA-like_OxRdtase_N"/>
</dbReference>
<dbReference type="InterPro" id="IPR004104">
    <property type="entry name" value="Gfo/Idh/MocA-like_OxRdtase_C"/>
</dbReference>
<evidence type="ECO:0000259" key="1">
    <source>
        <dbReference type="Pfam" id="PF01408"/>
    </source>
</evidence>
<dbReference type="Gene3D" id="3.30.360.10">
    <property type="entry name" value="Dihydrodipicolinate Reductase, domain 2"/>
    <property type="match status" value="1"/>
</dbReference>
<evidence type="ECO:0000313" key="4">
    <source>
        <dbReference type="Proteomes" id="UP000321746"/>
    </source>
</evidence>
<organism evidence="3 4">
    <name type="scientific">Acetobacter oeni</name>
    <dbReference type="NCBI Taxonomy" id="304077"/>
    <lineage>
        <taxon>Bacteria</taxon>
        <taxon>Pseudomonadati</taxon>
        <taxon>Pseudomonadota</taxon>
        <taxon>Alphaproteobacteria</taxon>
        <taxon>Acetobacterales</taxon>
        <taxon>Acetobacteraceae</taxon>
        <taxon>Acetobacter</taxon>
    </lineage>
</organism>
<sequence length="391" mass="43470">MKVGIVGLGFRLGYLAHVFSVVRPDFEVVGYVDPDSAGLAYMAQRGVSPGTRYDSLEGMLETARLDLLMVGSPNVFHLEHIRIGLEHGMKIFSEKPVVVDLEQTLALARLLSDFPSDQLMVGFVMRYAPLYQALKRVQADNMLGPIASIEAAEHIAPFHGAFFMRDWRRYTQYSGGFMLEKCCHDLDLYNSVVGARPARVASFGGRRSFIPENRPENWGANDTEVYFRKPSGWLGTDEVFESDADIVDSQTALIEYENGASLAFHANSNVADQFRRFCIVGARGMAEGDFIRGFMKVHDARTSECLVDSRFPRSTALSLHYGADEQMAADVYDHVLDGRPLPVSAIDALEVGLLVYMIEQARRTRSVIELADHWIAFDNALGRATVRDGVG</sequence>
<dbReference type="Gene3D" id="3.40.50.720">
    <property type="entry name" value="NAD(P)-binding Rossmann-like Domain"/>
    <property type="match status" value="1"/>
</dbReference>
<dbReference type="Pfam" id="PF02894">
    <property type="entry name" value="GFO_IDH_MocA_C"/>
    <property type="match status" value="1"/>
</dbReference>
<feature type="domain" description="Gfo/Idh/MocA-like oxidoreductase C-terminal" evidence="2">
    <location>
        <begin position="140"/>
        <end position="370"/>
    </location>
</feature>
<dbReference type="PANTHER" id="PTHR43377:SF2">
    <property type="entry name" value="BINDING ROSSMANN FOLD OXIDOREDUCTASE, PUTATIVE (AFU_ORTHOLOGUE AFUA_4G00560)-RELATED"/>
    <property type="match status" value="1"/>
</dbReference>
<protein>
    <submittedName>
        <fullName evidence="3">Oxidoreductase</fullName>
    </submittedName>
</protein>
<evidence type="ECO:0000259" key="2">
    <source>
        <dbReference type="Pfam" id="PF02894"/>
    </source>
</evidence>
<proteinExistence type="predicted"/>
<name>A0A511XQG4_9PROT</name>
<keyword evidence="4" id="KW-1185">Reference proteome</keyword>
<dbReference type="PANTHER" id="PTHR43377">
    <property type="entry name" value="BILIVERDIN REDUCTASE A"/>
    <property type="match status" value="1"/>
</dbReference>
<dbReference type="SUPFAM" id="SSF51735">
    <property type="entry name" value="NAD(P)-binding Rossmann-fold domains"/>
    <property type="match status" value="1"/>
</dbReference>
<dbReference type="SUPFAM" id="SSF55347">
    <property type="entry name" value="Glyceraldehyde-3-phosphate dehydrogenase-like, C-terminal domain"/>
    <property type="match status" value="1"/>
</dbReference>
<dbReference type="InterPro" id="IPR051450">
    <property type="entry name" value="Gfo/Idh/MocA_Oxidoreductases"/>
</dbReference>
<dbReference type="RefSeq" id="WP_146892725.1">
    <property type="nucleotide sequence ID" value="NZ_BJYG01000076.1"/>
</dbReference>